<evidence type="ECO:0000256" key="3">
    <source>
        <dbReference type="ARBA" id="ARBA00004496"/>
    </source>
</evidence>
<comment type="similarity">
    <text evidence="4">Belongs to the snurportin family.</text>
</comment>
<accession>S7Q1U4</accession>
<evidence type="ECO:0000313" key="12">
    <source>
        <dbReference type="EMBL" id="EPQ53483.1"/>
    </source>
</evidence>
<feature type="region of interest" description="Disordered" evidence="10">
    <location>
        <begin position="259"/>
        <end position="286"/>
    </location>
</feature>
<dbReference type="KEGG" id="gtr:GLOTRDRAFT_116937"/>
<dbReference type="RefSeq" id="XP_007867820.1">
    <property type="nucleotide sequence ID" value="XM_007869629.1"/>
</dbReference>
<proteinExistence type="inferred from homology"/>
<dbReference type="GO" id="GO:0005737">
    <property type="term" value="C:cytoplasm"/>
    <property type="evidence" value="ECO:0007669"/>
    <property type="project" value="UniProtKB-SubCell"/>
</dbReference>
<name>S7Q1U4_GLOTA</name>
<dbReference type="OMA" id="FRLWWRD"/>
<dbReference type="Proteomes" id="UP000030669">
    <property type="component" value="Unassembled WGS sequence"/>
</dbReference>
<keyword evidence="7" id="KW-0963">Cytoplasm</keyword>
<evidence type="ECO:0000256" key="10">
    <source>
        <dbReference type="SAM" id="MobiDB-lite"/>
    </source>
</evidence>
<sequence>MFSERKASYKAPPSSVIDIRQSQQARREKALEEQKRRRARKVDASRQLDLFADLTLGPSDDEADENGDGEPEVVRSGVASFASLLPGPSSSTPTPSTNDPAQPEPQQSGKKKPKKRKKRSAKKANKWADKCMYAELLEMDEASPWSDGLPDDLETGFVAVAPVPVGKRCLAVTHQSAGYPVTGPNTTLRSRLQGKSLMPPFPSPLPPSTILDCILDSRWQENGILHVLDVIQWKGQEVGECETAFRFWWRDTRLSELPPFPPPPSAPLEPPASADPAHFPQTSTFPPSTQRYRFPHPATLLPIPYHPSTSVPALASHIIPAARSVRHVTVQIPSSPRFSYTSAMDIDMAFGSGSGGGSGGGSASGMKEVTYEIPPDGLLLYVAQASYEPGTSPLSSWVPLRPDPDSGVSEGALDVFERLVRRRLAGATAQGQLIEVDMDAD</sequence>
<feature type="region of interest" description="Disordered" evidence="10">
    <location>
        <begin position="1"/>
        <end position="126"/>
    </location>
</feature>
<dbReference type="HOGENOM" id="CLU_048922_0_0_1"/>
<feature type="compositionally biased region" description="Low complexity" evidence="10">
    <location>
        <begin position="88"/>
        <end position="97"/>
    </location>
</feature>
<evidence type="ECO:0000256" key="1">
    <source>
        <dbReference type="ARBA" id="ARBA00003975"/>
    </source>
</evidence>
<feature type="compositionally biased region" description="Basic and acidic residues" evidence="10">
    <location>
        <begin position="25"/>
        <end position="46"/>
    </location>
</feature>
<dbReference type="AlphaFoldDB" id="S7Q1U4"/>
<comment type="subcellular location">
    <subcellularLocation>
        <location evidence="3">Cytoplasm</location>
    </subcellularLocation>
    <subcellularLocation>
        <location evidence="2">Nucleus</location>
    </subcellularLocation>
</comment>
<comment type="function">
    <text evidence="1">Functions as an U snRNP-specific nuclear import adapter. Involved in the trimethylguanosine (m3G)-cap-dependent nuclear import of U snRNPs. Binds specifically to the terminal m3G-cap U snRNAs.</text>
</comment>
<dbReference type="GeneID" id="19300261"/>
<dbReference type="EMBL" id="KB469305">
    <property type="protein sequence ID" value="EPQ53483.1"/>
    <property type="molecule type" value="Genomic_DNA"/>
</dbReference>
<feature type="compositionally biased region" description="Acidic residues" evidence="10">
    <location>
        <begin position="59"/>
        <end position="71"/>
    </location>
</feature>
<evidence type="ECO:0000256" key="9">
    <source>
        <dbReference type="ARBA" id="ARBA00023242"/>
    </source>
</evidence>
<gene>
    <name evidence="12" type="ORF">GLOTRDRAFT_116937</name>
</gene>
<keyword evidence="13" id="KW-1185">Reference proteome</keyword>
<dbReference type="Pfam" id="PF21974">
    <property type="entry name" value="SPN1_m3Gcap_bd"/>
    <property type="match status" value="1"/>
</dbReference>
<evidence type="ECO:0000259" key="11">
    <source>
        <dbReference type="Pfam" id="PF21974"/>
    </source>
</evidence>
<feature type="domain" description="Snurportin-1 m3G cap-binding" evidence="11">
    <location>
        <begin position="143"/>
        <end position="258"/>
    </location>
</feature>
<evidence type="ECO:0000256" key="2">
    <source>
        <dbReference type="ARBA" id="ARBA00004123"/>
    </source>
</evidence>
<dbReference type="PANTHER" id="PTHR13403">
    <property type="entry name" value="SNURPORTIN1 RNUT1 PROTEIN RNA, U TRANSPORTER 1"/>
    <property type="match status" value="1"/>
</dbReference>
<keyword evidence="9" id="KW-0539">Nucleus</keyword>
<evidence type="ECO:0000256" key="6">
    <source>
        <dbReference type="ARBA" id="ARBA00022448"/>
    </source>
</evidence>
<keyword evidence="6" id="KW-0813">Transport</keyword>
<dbReference type="GO" id="GO:0005634">
    <property type="term" value="C:nucleus"/>
    <property type="evidence" value="ECO:0007669"/>
    <property type="project" value="UniProtKB-SubCell"/>
</dbReference>
<evidence type="ECO:0000256" key="5">
    <source>
        <dbReference type="ARBA" id="ARBA00016034"/>
    </source>
</evidence>
<dbReference type="STRING" id="670483.S7Q1U4"/>
<organism evidence="12 13">
    <name type="scientific">Gloeophyllum trabeum (strain ATCC 11539 / FP-39264 / Madison 617)</name>
    <name type="common">Brown rot fungus</name>
    <dbReference type="NCBI Taxonomy" id="670483"/>
    <lineage>
        <taxon>Eukaryota</taxon>
        <taxon>Fungi</taxon>
        <taxon>Dikarya</taxon>
        <taxon>Basidiomycota</taxon>
        <taxon>Agaricomycotina</taxon>
        <taxon>Agaricomycetes</taxon>
        <taxon>Gloeophyllales</taxon>
        <taxon>Gloeophyllaceae</taxon>
        <taxon>Gloeophyllum</taxon>
    </lineage>
</organism>
<dbReference type="eggNOG" id="KOG3132">
    <property type="taxonomic scope" value="Eukaryota"/>
</dbReference>
<dbReference type="Gene3D" id="3.30.470.30">
    <property type="entry name" value="DNA ligase/mRNA capping enzyme"/>
    <property type="match status" value="1"/>
</dbReference>
<dbReference type="GO" id="GO:0061015">
    <property type="term" value="P:snRNA import into nucleus"/>
    <property type="evidence" value="ECO:0007669"/>
    <property type="project" value="InterPro"/>
</dbReference>
<feature type="compositionally biased region" description="Polar residues" evidence="10">
    <location>
        <begin position="98"/>
        <end position="108"/>
    </location>
</feature>
<feature type="compositionally biased region" description="Pro residues" evidence="10">
    <location>
        <begin position="259"/>
        <end position="270"/>
    </location>
</feature>
<protein>
    <recommendedName>
        <fullName evidence="5">Snurportin-1</fullName>
    </recommendedName>
</protein>
<dbReference type="InterPro" id="IPR047857">
    <property type="entry name" value="Snurportin1_C"/>
</dbReference>
<evidence type="ECO:0000256" key="4">
    <source>
        <dbReference type="ARBA" id="ARBA00007540"/>
    </source>
</evidence>
<dbReference type="OrthoDB" id="10003593at2759"/>
<feature type="compositionally biased region" description="Basic residues" evidence="10">
    <location>
        <begin position="109"/>
        <end position="125"/>
    </location>
</feature>
<keyword evidence="8" id="KW-0694">RNA-binding</keyword>
<evidence type="ECO:0000313" key="13">
    <source>
        <dbReference type="Proteomes" id="UP000030669"/>
    </source>
</evidence>
<dbReference type="PANTHER" id="PTHR13403:SF6">
    <property type="entry name" value="SNURPORTIN-1"/>
    <property type="match status" value="1"/>
</dbReference>
<dbReference type="GO" id="GO:0003723">
    <property type="term" value="F:RNA binding"/>
    <property type="evidence" value="ECO:0007669"/>
    <property type="project" value="UniProtKB-KW"/>
</dbReference>
<evidence type="ECO:0000256" key="8">
    <source>
        <dbReference type="ARBA" id="ARBA00022884"/>
    </source>
</evidence>
<evidence type="ECO:0000256" key="7">
    <source>
        <dbReference type="ARBA" id="ARBA00022490"/>
    </source>
</evidence>
<dbReference type="InterPro" id="IPR017336">
    <property type="entry name" value="Snurportin-1"/>
</dbReference>
<reference evidence="12 13" key="1">
    <citation type="journal article" date="2012" name="Science">
        <title>The Paleozoic origin of enzymatic lignin decomposition reconstructed from 31 fungal genomes.</title>
        <authorList>
            <person name="Floudas D."/>
            <person name="Binder M."/>
            <person name="Riley R."/>
            <person name="Barry K."/>
            <person name="Blanchette R.A."/>
            <person name="Henrissat B."/>
            <person name="Martinez A.T."/>
            <person name="Otillar R."/>
            <person name="Spatafora J.W."/>
            <person name="Yadav J.S."/>
            <person name="Aerts A."/>
            <person name="Benoit I."/>
            <person name="Boyd A."/>
            <person name="Carlson A."/>
            <person name="Copeland A."/>
            <person name="Coutinho P.M."/>
            <person name="de Vries R.P."/>
            <person name="Ferreira P."/>
            <person name="Findley K."/>
            <person name="Foster B."/>
            <person name="Gaskell J."/>
            <person name="Glotzer D."/>
            <person name="Gorecki P."/>
            <person name="Heitman J."/>
            <person name="Hesse C."/>
            <person name="Hori C."/>
            <person name="Igarashi K."/>
            <person name="Jurgens J.A."/>
            <person name="Kallen N."/>
            <person name="Kersten P."/>
            <person name="Kohler A."/>
            <person name="Kuees U."/>
            <person name="Kumar T.K.A."/>
            <person name="Kuo A."/>
            <person name="LaButti K."/>
            <person name="Larrondo L.F."/>
            <person name="Lindquist E."/>
            <person name="Ling A."/>
            <person name="Lombard V."/>
            <person name="Lucas S."/>
            <person name="Lundell T."/>
            <person name="Martin R."/>
            <person name="McLaughlin D.J."/>
            <person name="Morgenstern I."/>
            <person name="Morin E."/>
            <person name="Murat C."/>
            <person name="Nagy L.G."/>
            <person name="Nolan M."/>
            <person name="Ohm R.A."/>
            <person name="Patyshakuliyeva A."/>
            <person name="Rokas A."/>
            <person name="Ruiz-Duenas F.J."/>
            <person name="Sabat G."/>
            <person name="Salamov A."/>
            <person name="Samejima M."/>
            <person name="Schmutz J."/>
            <person name="Slot J.C."/>
            <person name="St John F."/>
            <person name="Stenlid J."/>
            <person name="Sun H."/>
            <person name="Sun S."/>
            <person name="Syed K."/>
            <person name="Tsang A."/>
            <person name="Wiebenga A."/>
            <person name="Young D."/>
            <person name="Pisabarro A."/>
            <person name="Eastwood D.C."/>
            <person name="Martin F."/>
            <person name="Cullen D."/>
            <person name="Grigoriev I.V."/>
            <person name="Hibbett D.S."/>
        </authorList>
    </citation>
    <scope>NUCLEOTIDE SEQUENCE [LARGE SCALE GENOMIC DNA]</scope>
    <source>
        <strain evidence="12 13">ATCC 11539</strain>
    </source>
</reference>